<name>A0A2M4CFF7_9DIPT</name>
<proteinExistence type="predicted"/>
<dbReference type="EMBL" id="GGFJ01014936">
    <property type="protein sequence ID" value="MBW64077.1"/>
    <property type="molecule type" value="Transcribed_RNA"/>
</dbReference>
<organism evidence="1">
    <name type="scientific">Anopheles marajoara</name>
    <dbReference type="NCBI Taxonomy" id="58244"/>
    <lineage>
        <taxon>Eukaryota</taxon>
        <taxon>Metazoa</taxon>
        <taxon>Ecdysozoa</taxon>
        <taxon>Arthropoda</taxon>
        <taxon>Hexapoda</taxon>
        <taxon>Insecta</taxon>
        <taxon>Pterygota</taxon>
        <taxon>Neoptera</taxon>
        <taxon>Endopterygota</taxon>
        <taxon>Diptera</taxon>
        <taxon>Nematocera</taxon>
        <taxon>Culicoidea</taxon>
        <taxon>Culicidae</taxon>
        <taxon>Anophelinae</taxon>
        <taxon>Anopheles</taxon>
    </lineage>
</organism>
<evidence type="ECO:0000313" key="1">
    <source>
        <dbReference type="EMBL" id="MBW64077.1"/>
    </source>
</evidence>
<accession>A0A2M4CFF7</accession>
<protein>
    <submittedName>
        <fullName evidence="1">Putative secreted protein</fullName>
    </submittedName>
</protein>
<sequence>MQRAHTAAAVAAAAHQTGTAHTLPRHSCRRPFEVVHSSIGLGFNFFRALGRVLSGDAPLLEESVTQ</sequence>
<reference evidence="1" key="1">
    <citation type="submission" date="2018-01" db="EMBL/GenBank/DDBJ databases">
        <title>An insight into the sialome of Amazonian anophelines.</title>
        <authorList>
            <person name="Ribeiro J.M."/>
            <person name="Scarpassa V."/>
            <person name="Calvo E."/>
        </authorList>
    </citation>
    <scope>NUCLEOTIDE SEQUENCE</scope>
    <source>
        <tissue evidence="1">Salivary glands</tissue>
    </source>
</reference>
<dbReference type="AlphaFoldDB" id="A0A2M4CFF7"/>